<dbReference type="PANTHER" id="PTHR15710">
    <property type="entry name" value="E3 UBIQUITIN-PROTEIN LIGASE PRAJA"/>
    <property type="match status" value="1"/>
</dbReference>
<comment type="catalytic activity">
    <reaction evidence="1">
        <text>S-ubiquitinyl-[E2 ubiquitin-conjugating enzyme]-L-cysteine + [acceptor protein]-L-lysine = [E2 ubiquitin-conjugating enzyme]-L-cysteine + N(6)-ubiquitinyl-[acceptor protein]-L-lysine.</text>
        <dbReference type="EC" id="2.3.2.27"/>
    </reaction>
</comment>
<evidence type="ECO:0000256" key="1">
    <source>
        <dbReference type="ARBA" id="ARBA00000900"/>
    </source>
</evidence>
<keyword evidence="9" id="KW-1185">Reference proteome</keyword>
<dbReference type="SMART" id="SM00184">
    <property type="entry name" value="RING"/>
    <property type="match status" value="1"/>
</dbReference>
<dbReference type="PROSITE" id="PS50089">
    <property type="entry name" value="ZF_RING_2"/>
    <property type="match status" value="1"/>
</dbReference>
<dbReference type="Pfam" id="PF13639">
    <property type="entry name" value="zf-RING_2"/>
    <property type="match status" value="1"/>
</dbReference>
<dbReference type="Gene3D" id="3.30.40.10">
    <property type="entry name" value="Zinc/RING finger domain, C3HC4 (zinc finger)"/>
    <property type="match status" value="1"/>
</dbReference>
<dbReference type="PANTHER" id="PTHR15710:SF74">
    <property type="entry name" value="RING-TYPE E3 UBIQUITIN TRANSFERASE-RELATED"/>
    <property type="match status" value="1"/>
</dbReference>
<dbReference type="EMBL" id="JACEIK010000997">
    <property type="protein sequence ID" value="MCD7464833.1"/>
    <property type="molecule type" value="Genomic_DNA"/>
</dbReference>
<dbReference type="EC" id="2.3.2.27" evidence="2"/>
<evidence type="ECO:0000259" key="7">
    <source>
        <dbReference type="PROSITE" id="PS50089"/>
    </source>
</evidence>
<evidence type="ECO:0000256" key="4">
    <source>
        <dbReference type="ARBA" id="ARBA00022771"/>
    </source>
</evidence>
<feature type="domain" description="RING-type" evidence="7">
    <location>
        <begin position="58"/>
        <end position="106"/>
    </location>
</feature>
<keyword evidence="5" id="KW-0862">Zinc</keyword>
<evidence type="ECO:0000313" key="8">
    <source>
        <dbReference type="EMBL" id="MCD7464833.1"/>
    </source>
</evidence>
<comment type="caution">
    <text evidence="8">The sequence shown here is derived from an EMBL/GenBank/DDBJ whole genome shotgun (WGS) entry which is preliminary data.</text>
</comment>
<evidence type="ECO:0000256" key="3">
    <source>
        <dbReference type="ARBA" id="ARBA00022723"/>
    </source>
</evidence>
<keyword evidence="4 6" id="KW-0863">Zinc-finger</keyword>
<dbReference type="InterPro" id="IPR001841">
    <property type="entry name" value="Znf_RING"/>
</dbReference>
<sequence length="121" mass="13053">MDKDFDLDLALTVVGISGGDTAEPPRCSTPSDDDNVSTHQKIVHQLPSVNYCEDVGLCIVCMEGFQRGVVVDDVGNGKQVPCCGHVFHANCLTKWLSVSNSCPLCRFNVSTPERGGSRIQI</sequence>
<organism evidence="8 9">
    <name type="scientific">Datura stramonium</name>
    <name type="common">Jimsonweed</name>
    <name type="synonym">Common thornapple</name>
    <dbReference type="NCBI Taxonomy" id="4076"/>
    <lineage>
        <taxon>Eukaryota</taxon>
        <taxon>Viridiplantae</taxon>
        <taxon>Streptophyta</taxon>
        <taxon>Embryophyta</taxon>
        <taxon>Tracheophyta</taxon>
        <taxon>Spermatophyta</taxon>
        <taxon>Magnoliopsida</taxon>
        <taxon>eudicotyledons</taxon>
        <taxon>Gunneridae</taxon>
        <taxon>Pentapetalae</taxon>
        <taxon>asterids</taxon>
        <taxon>lamiids</taxon>
        <taxon>Solanales</taxon>
        <taxon>Solanaceae</taxon>
        <taxon>Solanoideae</taxon>
        <taxon>Datureae</taxon>
        <taxon>Datura</taxon>
    </lineage>
</organism>
<reference evidence="8 9" key="1">
    <citation type="journal article" date="2021" name="BMC Genomics">
        <title>Datura genome reveals duplications of psychoactive alkaloid biosynthetic genes and high mutation rate following tissue culture.</title>
        <authorList>
            <person name="Rajewski A."/>
            <person name="Carter-House D."/>
            <person name="Stajich J."/>
            <person name="Litt A."/>
        </authorList>
    </citation>
    <scope>NUCLEOTIDE SEQUENCE [LARGE SCALE GENOMIC DNA]</scope>
    <source>
        <strain evidence="8">AR-01</strain>
    </source>
</reference>
<accession>A0ABS8T168</accession>
<keyword evidence="3" id="KW-0479">Metal-binding</keyword>
<name>A0ABS8T168_DATST</name>
<evidence type="ECO:0000256" key="2">
    <source>
        <dbReference type="ARBA" id="ARBA00012483"/>
    </source>
</evidence>
<proteinExistence type="predicted"/>
<evidence type="ECO:0000256" key="6">
    <source>
        <dbReference type="PROSITE-ProRule" id="PRU00175"/>
    </source>
</evidence>
<dbReference type="InterPro" id="IPR013083">
    <property type="entry name" value="Znf_RING/FYVE/PHD"/>
</dbReference>
<dbReference type="SUPFAM" id="SSF57850">
    <property type="entry name" value="RING/U-box"/>
    <property type="match status" value="1"/>
</dbReference>
<dbReference type="Proteomes" id="UP000823775">
    <property type="component" value="Unassembled WGS sequence"/>
</dbReference>
<protein>
    <recommendedName>
        <fullName evidence="2">RING-type E3 ubiquitin transferase</fullName>
        <ecNumber evidence="2">2.3.2.27</ecNumber>
    </recommendedName>
</protein>
<evidence type="ECO:0000313" key="9">
    <source>
        <dbReference type="Proteomes" id="UP000823775"/>
    </source>
</evidence>
<evidence type="ECO:0000256" key="5">
    <source>
        <dbReference type="ARBA" id="ARBA00022833"/>
    </source>
</evidence>
<gene>
    <name evidence="8" type="ORF">HAX54_053485</name>
</gene>